<evidence type="ECO:0000313" key="2">
    <source>
        <dbReference type="EMBL" id="EYF07526.1"/>
    </source>
</evidence>
<organism evidence="2 3">
    <name type="scientific">Chondromyces apiculatus DSM 436</name>
    <dbReference type="NCBI Taxonomy" id="1192034"/>
    <lineage>
        <taxon>Bacteria</taxon>
        <taxon>Pseudomonadati</taxon>
        <taxon>Myxococcota</taxon>
        <taxon>Polyangia</taxon>
        <taxon>Polyangiales</taxon>
        <taxon>Polyangiaceae</taxon>
        <taxon>Chondromyces</taxon>
    </lineage>
</organism>
<gene>
    <name evidence="2" type="ORF">CAP_0279</name>
</gene>
<proteinExistence type="predicted"/>
<sequence length="47" mass="4957">MTMIIAGGDGWPGATPHEVGRVHAAQTPRRRLAEAGADESVKRADES</sequence>
<dbReference type="EMBL" id="ASRX01000010">
    <property type="protein sequence ID" value="EYF07526.1"/>
    <property type="molecule type" value="Genomic_DNA"/>
</dbReference>
<comment type="caution">
    <text evidence="2">The sequence shown here is derived from an EMBL/GenBank/DDBJ whole genome shotgun (WGS) entry which is preliminary data.</text>
</comment>
<evidence type="ECO:0000256" key="1">
    <source>
        <dbReference type="SAM" id="MobiDB-lite"/>
    </source>
</evidence>
<reference evidence="2 3" key="1">
    <citation type="submission" date="2013-05" db="EMBL/GenBank/DDBJ databases">
        <title>Genome assembly of Chondromyces apiculatus DSM 436.</title>
        <authorList>
            <person name="Sharma G."/>
            <person name="Khatri I."/>
            <person name="Kaur C."/>
            <person name="Mayilraj S."/>
            <person name="Subramanian S."/>
        </authorList>
    </citation>
    <scope>NUCLEOTIDE SEQUENCE [LARGE SCALE GENOMIC DNA]</scope>
    <source>
        <strain evidence="2 3">DSM 436</strain>
    </source>
</reference>
<accession>A0A017TG11</accession>
<feature type="region of interest" description="Disordered" evidence="1">
    <location>
        <begin position="1"/>
        <end position="47"/>
    </location>
</feature>
<name>A0A017TG11_9BACT</name>
<dbReference type="AlphaFoldDB" id="A0A017TG11"/>
<evidence type="ECO:0000313" key="3">
    <source>
        <dbReference type="Proteomes" id="UP000019678"/>
    </source>
</evidence>
<dbReference type="Proteomes" id="UP000019678">
    <property type="component" value="Unassembled WGS sequence"/>
</dbReference>
<protein>
    <submittedName>
        <fullName evidence="2">Uncharacterized protein</fullName>
    </submittedName>
</protein>
<keyword evidence="3" id="KW-1185">Reference proteome</keyword>